<dbReference type="Proteomes" id="UP000292118">
    <property type="component" value="Chromosome"/>
</dbReference>
<dbReference type="InterPro" id="IPR006226">
    <property type="entry name" value="Mtu_PIN"/>
</dbReference>
<protein>
    <submittedName>
        <fullName evidence="1">Uncharacterized protein</fullName>
    </submittedName>
</protein>
<dbReference type="OrthoDB" id="196567at2"/>
<dbReference type="KEGG" id="xya:ET471_05840"/>
<evidence type="ECO:0000313" key="2">
    <source>
        <dbReference type="Proteomes" id="UP000292118"/>
    </source>
</evidence>
<dbReference type="GO" id="GO:0016788">
    <property type="term" value="F:hydrolase activity, acting on ester bonds"/>
    <property type="evidence" value="ECO:0007669"/>
    <property type="project" value="InterPro"/>
</dbReference>
<gene>
    <name evidence="1" type="ORF">ET471_05840</name>
</gene>
<dbReference type="RefSeq" id="WP_129187016.1">
    <property type="nucleotide sequence ID" value="NZ_CP035493.1"/>
</dbReference>
<dbReference type="NCBIfam" id="TIGR00028">
    <property type="entry name" value="Mtu_PIN_fam"/>
    <property type="match status" value="1"/>
</dbReference>
<dbReference type="AlphaFoldDB" id="A0A4P6FG99"/>
<sequence>MPRTELPDVDVLVAVALEAHEDHPAVLRWLRDTPAFATTPVTEIGLVRLVMNPSVVGRQVSVTEAMATLRSIKALRHASFVPDSTSLADHRALTSHVTGTKQVTDTHLLNPRHRGGHLLVTFDGRLVTSLGSQARRHVRVLG</sequence>
<keyword evidence="2" id="KW-1185">Reference proteome</keyword>
<dbReference type="EMBL" id="CP035493">
    <property type="protein sequence ID" value="QAY69618.1"/>
    <property type="molecule type" value="Genomic_DNA"/>
</dbReference>
<name>A0A4P6FG99_9MICO</name>
<proteinExistence type="predicted"/>
<organism evidence="1 2">
    <name type="scientific">Xylanimonas protaetiae</name>
    <dbReference type="NCBI Taxonomy" id="2509457"/>
    <lineage>
        <taxon>Bacteria</taxon>
        <taxon>Bacillati</taxon>
        <taxon>Actinomycetota</taxon>
        <taxon>Actinomycetes</taxon>
        <taxon>Micrococcales</taxon>
        <taxon>Promicromonosporaceae</taxon>
        <taxon>Xylanimonas</taxon>
    </lineage>
</organism>
<reference evidence="1 2" key="1">
    <citation type="submission" date="2019-01" db="EMBL/GenBank/DDBJ databases">
        <title>Genome sequencing of strain FW10M-9.</title>
        <authorList>
            <person name="Heo J."/>
            <person name="Kim S.-J."/>
            <person name="Kim J.-S."/>
            <person name="Hong S.-B."/>
            <person name="Kwon S.-W."/>
        </authorList>
    </citation>
    <scope>NUCLEOTIDE SEQUENCE [LARGE SCALE GENOMIC DNA]</scope>
    <source>
        <strain evidence="1 2">FW10M-9</strain>
    </source>
</reference>
<evidence type="ECO:0000313" key="1">
    <source>
        <dbReference type="EMBL" id="QAY69618.1"/>
    </source>
</evidence>
<accession>A0A4P6FG99</accession>